<keyword evidence="3 6" id="KW-0812">Transmembrane</keyword>
<feature type="transmembrane region" description="Helical" evidence="6">
    <location>
        <begin position="71"/>
        <end position="91"/>
    </location>
</feature>
<dbReference type="Pfam" id="PF01810">
    <property type="entry name" value="LysE"/>
    <property type="match status" value="1"/>
</dbReference>
<protein>
    <submittedName>
        <fullName evidence="7">LysE family translocator</fullName>
    </submittedName>
</protein>
<keyword evidence="5 6" id="KW-0472">Membrane</keyword>
<comment type="subcellular location">
    <subcellularLocation>
        <location evidence="1">Cell membrane</location>
        <topology evidence="1">Multi-pass membrane protein</topology>
    </subcellularLocation>
</comment>
<reference evidence="7" key="1">
    <citation type="submission" date="2021-02" db="EMBL/GenBank/DDBJ databases">
        <title>PHA producing bacteria isolated from coastal sediment in Guangdong, Shenzhen.</title>
        <authorList>
            <person name="Zheng W."/>
            <person name="Yu S."/>
            <person name="Huang Y."/>
        </authorList>
    </citation>
    <scope>NUCLEOTIDE SEQUENCE</scope>
    <source>
        <strain evidence="7">TN14-10</strain>
    </source>
</reference>
<comment type="caution">
    <text evidence="7">The sequence shown here is derived from an EMBL/GenBank/DDBJ whole genome shotgun (WGS) entry which is preliminary data.</text>
</comment>
<evidence type="ECO:0000313" key="8">
    <source>
        <dbReference type="Proteomes" id="UP000664303"/>
    </source>
</evidence>
<evidence type="ECO:0000256" key="4">
    <source>
        <dbReference type="ARBA" id="ARBA00022989"/>
    </source>
</evidence>
<dbReference type="PANTHER" id="PTHR30086:SF16">
    <property type="entry name" value="AMINO ACID EFFLUX PERMEASE RHTB FAMILY"/>
    <property type="match status" value="1"/>
</dbReference>
<feature type="transmembrane region" description="Helical" evidence="6">
    <location>
        <begin position="40"/>
        <end position="65"/>
    </location>
</feature>
<evidence type="ECO:0000256" key="6">
    <source>
        <dbReference type="SAM" id="Phobius"/>
    </source>
</evidence>
<feature type="transmembrane region" description="Helical" evidence="6">
    <location>
        <begin position="112"/>
        <end position="137"/>
    </location>
</feature>
<dbReference type="GO" id="GO:0005886">
    <property type="term" value="C:plasma membrane"/>
    <property type="evidence" value="ECO:0007669"/>
    <property type="project" value="UniProtKB-SubCell"/>
</dbReference>
<keyword evidence="8" id="KW-1185">Reference proteome</keyword>
<evidence type="ECO:0000256" key="3">
    <source>
        <dbReference type="ARBA" id="ARBA00022692"/>
    </source>
</evidence>
<evidence type="ECO:0000313" key="7">
    <source>
        <dbReference type="EMBL" id="MBN7798000.1"/>
    </source>
</evidence>
<gene>
    <name evidence="7" type="ORF">JYP50_15435</name>
</gene>
<feature type="transmembrane region" description="Helical" evidence="6">
    <location>
        <begin position="186"/>
        <end position="207"/>
    </location>
</feature>
<feature type="transmembrane region" description="Helical" evidence="6">
    <location>
        <begin position="157"/>
        <end position="174"/>
    </location>
</feature>
<keyword evidence="2" id="KW-1003">Cell membrane</keyword>
<dbReference type="EMBL" id="JAFKCZ010000011">
    <property type="protein sequence ID" value="MBN7798000.1"/>
    <property type="molecule type" value="Genomic_DNA"/>
</dbReference>
<dbReference type="GO" id="GO:0015171">
    <property type="term" value="F:amino acid transmembrane transporter activity"/>
    <property type="evidence" value="ECO:0007669"/>
    <property type="project" value="TreeGrafter"/>
</dbReference>
<dbReference type="AlphaFoldDB" id="A0A939IMY0"/>
<dbReference type="PANTHER" id="PTHR30086">
    <property type="entry name" value="ARGININE EXPORTER PROTEIN ARGO"/>
    <property type="match status" value="1"/>
</dbReference>
<organism evidence="7 8">
    <name type="scientific">Parahaliea mediterranea</name>
    <dbReference type="NCBI Taxonomy" id="651086"/>
    <lineage>
        <taxon>Bacteria</taxon>
        <taxon>Pseudomonadati</taxon>
        <taxon>Pseudomonadota</taxon>
        <taxon>Gammaproteobacteria</taxon>
        <taxon>Cellvibrionales</taxon>
        <taxon>Halieaceae</taxon>
        <taxon>Parahaliea</taxon>
    </lineage>
</organism>
<evidence type="ECO:0000256" key="5">
    <source>
        <dbReference type="ARBA" id="ARBA00023136"/>
    </source>
</evidence>
<dbReference type="PIRSF" id="PIRSF006324">
    <property type="entry name" value="LeuE"/>
    <property type="match status" value="1"/>
</dbReference>
<feature type="transmembrane region" description="Helical" evidence="6">
    <location>
        <begin position="6"/>
        <end position="28"/>
    </location>
</feature>
<evidence type="ECO:0000256" key="1">
    <source>
        <dbReference type="ARBA" id="ARBA00004651"/>
    </source>
</evidence>
<name>A0A939IMY0_9GAMM</name>
<evidence type="ECO:0000256" key="2">
    <source>
        <dbReference type="ARBA" id="ARBA00022475"/>
    </source>
</evidence>
<sequence>MESGQWLSLFIVCLLGAVSPGPSLAVVMNATMAGGRGAGVACALAHGLGVALYGALTVAGLALLITGSPTLFTGLQLLGAAYLIHLGIRALRNRPRAGDTPTPVAPARGAAASGFLVAFLNPKLAVFMLALFSQFLSPATTVAVKGIMVATVGITDASWYCLVVALVSHPALLARLRANSTAIDRVFGAILLALGCTVMLRAVLPLVA</sequence>
<proteinExistence type="predicted"/>
<accession>A0A939IMY0</accession>
<dbReference type="Proteomes" id="UP000664303">
    <property type="component" value="Unassembled WGS sequence"/>
</dbReference>
<dbReference type="RefSeq" id="WP_206561445.1">
    <property type="nucleotide sequence ID" value="NZ_JAFKCZ010000011.1"/>
</dbReference>
<keyword evidence="4 6" id="KW-1133">Transmembrane helix</keyword>
<dbReference type="InterPro" id="IPR001123">
    <property type="entry name" value="LeuE-type"/>
</dbReference>